<evidence type="ECO:0000313" key="4">
    <source>
        <dbReference type="Proteomes" id="UP000541610"/>
    </source>
</evidence>
<keyword evidence="2" id="KW-0812">Transmembrane</keyword>
<dbReference type="EMBL" id="JABANP010000123">
    <property type="protein sequence ID" value="KAF4689474.1"/>
    <property type="molecule type" value="Genomic_DNA"/>
</dbReference>
<dbReference type="InterPro" id="IPR035897">
    <property type="entry name" value="Toll_tir_struct_dom_sf"/>
</dbReference>
<feature type="compositionally biased region" description="Polar residues" evidence="1">
    <location>
        <begin position="163"/>
        <end position="180"/>
    </location>
</feature>
<keyword evidence="2" id="KW-1133">Transmembrane helix</keyword>
<feature type="compositionally biased region" description="Low complexity" evidence="1">
    <location>
        <begin position="212"/>
        <end position="230"/>
    </location>
</feature>
<sequence>MTPNDYPLHYTNAIHVLRNSCKQIKKDQIKLLSRLRALTAFRYTRTSAREIDKSYAKRNQELVASLVRQDPPRLALPQAARVIGSPPQESSNKPDVRGQQRSRPPKPGWPVPRRLFMEAHSCGGEELPATAQNRSAEDCSDEEDAELPDDMLPPIEMLEPDQGQPSSCAPSSATTNQRPSCGSPEGHTRELMLSSMFDDSLSPPPLEHLSSDDTTTSTTTSSPISTPPDTALVPLHGVTLAKLLSNNGEAFYYKNNTSNFRIHKRRESELLYALSEPVDELDEFISHSWNADPNVVLWTMHLRVNFWLAVTISVICTILFSWGLRMSPGLSTILGILIYVTVLARGHEIPLKIPGVRRHSEAKVFFDRCCIDQVDPVRKAAGIRSIGAYLNKCDTFLLLWSDDYFQRLWCVFELACFLKGSERMAKQRPLKLFMMPIQKTVYRCLLTTTVYWLLLSVVPSCAQLPIDIVMCMVQVRYVFLGDITSRIKMRYSLSEIDFNTVQCTEPSDRAMILDLIEEWYGSLSKFKTYVSDKMCVAAKDAVSSDRLMLHICCVSQPAVLYGLAHRDMVAPALYACRTLLSLIVVIKLARRFCRSICPRTAQFPVKLSLLYRMVAYAVAVIGCMLVDIVGAHWLVLGDTHYYHLTTCMLGVIVLLLTPAITFSSTVSALFGDGLSRAKEVCLCYLGYLRSNIERCKIGQVVICAE</sequence>
<gene>
    <name evidence="3" type="ORF">FOZ60_001599</name>
</gene>
<feature type="region of interest" description="Disordered" evidence="1">
    <location>
        <begin position="127"/>
        <end position="230"/>
    </location>
</feature>
<evidence type="ECO:0000313" key="3">
    <source>
        <dbReference type="EMBL" id="KAF4689474.1"/>
    </source>
</evidence>
<dbReference type="AlphaFoldDB" id="A0A7J6P002"/>
<evidence type="ECO:0000256" key="2">
    <source>
        <dbReference type="SAM" id="Phobius"/>
    </source>
</evidence>
<feature type="compositionally biased region" description="Acidic residues" evidence="1">
    <location>
        <begin position="138"/>
        <end position="149"/>
    </location>
</feature>
<proteinExistence type="predicted"/>
<name>A0A7J6P002_PEROL</name>
<feature type="transmembrane region" description="Helical" evidence="2">
    <location>
        <begin position="641"/>
        <end position="670"/>
    </location>
</feature>
<feature type="transmembrane region" description="Helical" evidence="2">
    <location>
        <begin position="304"/>
        <end position="324"/>
    </location>
</feature>
<feature type="transmembrane region" description="Helical" evidence="2">
    <location>
        <begin position="609"/>
        <end position="635"/>
    </location>
</feature>
<keyword evidence="2" id="KW-0472">Membrane</keyword>
<evidence type="ECO:0000256" key="1">
    <source>
        <dbReference type="SAM" id="MobiDB-lite"/>
    </source>
</evidence>
<dbReference type="Proteomes" id="UP000541610">
    <property type="component" value="Unassembled WGS sequence"/>
</dbReference>
<accession>A0A7J6P002</accession>
<organism evidence="3 4">
    <name type="scientific">Perkinsus olseni</name>
    <name type="common">Perkinsus atlanticus</name>
    <dbReference type="NCBI Taxonomy" id="32597"/>
    <lineage>
        <taxon>Eukaryota</taxon>
        <taxon>Sar</taxon>
        <taxon>Alveolata</taxon>
        <taxon>Perkinsozoa</taxon>
        <taxon>Perkinsea</taxon>
        <taxon>Perkinsida</taxon>
        <taxon>Perkinsidae</taxon>
        <taxon>Perkinsus</taxon>
    </lineage>
</organism>
<feature type="region of interest" description="Disordered" evidence="1">
    <location>
        <begin position="81"/>
        <end position="113"/>
    </location>
</feature>
<feature type="compositionally biased region" description="Low complexity" evidence="1">
    <location>
        <begin position="191"/>
        <end position="201"/>
    </location>
</feature>
<dbReference type="SUPFAM" id="SSF52200">
    <property type="entry name" value="Toll/Interleukin receptor TIR domain"/>
    <property type="match status" value="1"/>
</dbReference>
<reference evidence="3 4" key="1">
    <citation type="submission" date="2020-04" db="EMBL/GenBank/DDBJ databases">
        <title>Perkinsus olseni comparative genomics.</title>
        <authorList>
            <person name="Bogema D.R."/>
        </authorList>
    </citation>
    <scope>NUCLEOTIDE SEQUENCE [LARGE SCALE GENOMIC DNA]</scope>
    <source>
        <strain evidence="3">00978-12</strain>
    </source>
</reference>
<protein>
    <submittedName>
        <fullName evidence="3">Uncharacterized protein</fullName>
    </submittedName>
</protein>
<comment type="caution">
    <text evidence="3">The sequence shown here is derived from an EMBL/GenBank/DDBJ whole genome shotgun (WGS) entry which is preliminary data.</text>
</comment>